<dbReference type="InterPro" id="IPR022645">
    <property type="entry name" value="SecD/SecF_bac"/>
</dbReference>
<feature type="transmembrane region" description="Helical" evidence="12">
    <location>
        <begin position="191"/>
        <end position="212"/>
    </location>
</feature>
<sequence>MNLMRYKKQFVLVSVAAMVLSIVAWAVKGLNFGIEFTGGTSIRYPLAEKVTSAEVWAALDTPEIQALDLELSPPQPYSYFDAESGTQKHGVLIQTRFITQEEEEKILSALGAAFGQLEADSALQINQVEPVIGKEMLLNAFYAVLIAWVLMLIYIAVRFEFKSGVVSLLALIHDVLCIIGVFALLGKEVDLSFVAAALTIIGYSINNTIVLFDRIRENMRFKQRTESYDEVVNLSLLQSLRRCLNTSLSTILAVLTLYLFGSPAIRDFMLALLIGLTVGTYSSAFLATPLWAIWKTAEENKGPTGRLAVAKGK</sequence>
<evidence type="ECO:0000313" key="15">
    <source>
        <dbReference type="Proteomes" id="UP000657177"/>
    </source>
</evidence>
<dbReference type="InterPro" id="IPR022813">
    <property type="entry name" value="SecD/SecF_arch_bac"/>
</dbReference>
<dbReference type="GO" id="GO:0043952">
    <property type="term" value="P:protein transport by the Sec complex"/>
    <property type="evidence" value="ECO:0007669"/>
    <property type="project" value="UniProtKB-UniRule"/>
</dbReference>
<gene>
    <name evidence="12 14" type="primary">secF</name>
    <name evidence="14" type="ORF">G5B42_05670</name>
</gene>
<evidence type="ECO:0000256" key="12">
    <source>
        <dbReference type="HAMAP-Rule" id="MF_01464"/>
    </source>
</evidence>
<name>A0A8J6I1L5_9FIRM</name>
<keyword evidence="3 12" id="KW-1003">Cell membrane</keyword>
<evidence type="ECO:0000256" key="4">
    <source>
        <dbReference type="ARBA" id="ARBA00022692"/>
    </source>
</evidence>
<dbReference type="GO" id="GO:0015450">
    <property type="term" value="F:protein-transporting ATPase activity"/>
    <property type="evidence" value="ECO:0007669"/>
    <property type="project" value="InterPro"/>
</dbReference>
<comment type="similarity">
    <text evidence="11">In the N-terminal section; belongs to the SecD/SecF family. SecD subfamily.</text>
</comment>
<dbReference type="Pfam" id="PF02355">
    <property type="entry name" value="SecD_SecF_C"/>
    <property type="match status" value="1"/>
</dbReference>
<evidence type="ECO:0000256" key="8">
    <source>
        <dbReference type="ARBA" id="ARBA00023136"/>
    </source>
</evidence>
<comment type="subunit">
    <text evidence="12">Forms a complex with SecD. Part of the essential Sec protein translocation apparatus which comprises SecA, SecYEG and auxiliary proteins SecDF. Other proteins may also be involved.</text>
</comment>
<dbReference type="InterPro" id="IPR022646">
    <property type="entry name" value="SecD/SecF_CS"/>
</dbReference>
<organism evidence="14 15">
    <name type="scientific">Capillibacterium thermochitinicola</name>
    <dbReference type="NCBI Taxonomy" id="2699427"/>
    <lineage>
        <taxon>Bacteria</taxon>
        <taxon>Bacillati</taxon>
        <taxon>Bacillota</taxon>
        <taxon>Capillibacterium</taxon>
    </lineage>
</organism>
<dbReference type="Proteomes" id="UP000657177">
    <property type="component" value="Unassembled WGS sequence"/>
</dbReference>
<evidence type="ECO:0000313" key="14">
    <source>
        <dbReference type="EMBL" id="MBA2133029.1"/>
    </source>
</evidence>
<keyword evidence="8 12" id="KW-0472">Membrane</keyword>
<dbReference type="InterPro" id="IPR048634">
    <property type="entry name" value="SecD_SecF_C"/>
</dbReference>
<comment type="subcellular location">
    <subcellularLocation>
        <location evidence="1 12">Cell membrane</location>
        <topology evidence="1 12">Multi-pass membrane protein</topology>
    </subcellularLocation>
</comment>
<dbReference type="Pfam" id="PF07549">
    <property type="entry name" value="Sec_GG"/>
    <property type="match status" value="1"/>
</dbReference>
<feature type="transmembrane region" description="Helical" evidence="12">
    <location>
        <begin position="136"/>
        <end position="157"/>
    </location>
</feature>
<evidence type="ECO:0000256" key="7">
    <source>
        <dbReference type="ARBA" id="ARBA00023010"/>
    </source>
</evidence>
<comment type="similarity">
    <text evidence="12">Belongs to the SecD/SecF family. SecF subfamily.</text>
</comment>
<keyword evidence="15" id="KW-1185">Reference proteome</keyword>
<feature type="transmembrane region" description="Helical" evidence="12">
    <location>
        <begin position="243"/>
        <end position="262"/>
    </location>
</feature>
<proteinExistence type="inferred from homology"/>
<comment type="caution">
    <text evidence="12">Lacks conserved residue(s) required for the propagation of feature annotation.</text>
</comment>
<comment type="function">
    <text evidence="9 12">Part of the Sec protein translocase complex. Interacts with the SecYEG preprotein conducting channel. SecDF uses the proton motive force (PMF) to complete protein translocation after the ATP-dependent function of SecA.</text>
</comment>
<dbReference type="InterPro" id="IPR005665">
    <property type="entry name" value="SecF_bac"/>
</dbReference>
<evidence type="ECO:0000256" key="5">
    <source>
        <dbReference type="ARBA" id="ARBA00022927"/>
    </source>
</evidence>
<evidence type="ECO:0000256" key="3">
    <source>
        <dbReference type="ARBA" id="ARBA00022475"/>
    </source>
</evidence>
<dbReference type="FunFam" id="1.20.1640.10:FF:000024">
    <property type="entry name" value="Multifunctional fusion protein"/>
    <property type="match status" value="1"/>
</dbReference>
<comment type="similarity">
    <text evidence="10">In the C-terminal section; belongs to the SecD/SecF family. SecF subfamily.</text>
</comment>
<dbReference type="RefSeq" id="WP_181339475.1">
    <property type="nucleotide sequence ID" value="NZ_JAAKDE010000010.1"/>
</dbReference>
<keyword evidence="2 12" id="KW-0813">Transport</keyword>
<comment type="caution">
    <text evidence="14">The sequence shown here is derived from an EMBL/GenBank/DDBJ whole genome shotgun (WGS) entry which is preliminary data.</text>
</comment>
<dbReference type="HAMAP" id="MF_01464_B">
    <property type="entry name" value="SecF_B"/>
    <property type="match status" value="1"/>
</dbReference>
<reference evidence="14" key="1">
    <citation type="submission" date="2020-06" db="EMBL/GenBank/DDBJ databases">
        <title>Novel chitinolytic bacterium.</title>
        <authorList>
            <person name="Ungkulpasvich U."/>
            <person name="Kosugi A."/>
            <person name="Uke A."/>
        </authorList>
    </citation>
    <scope>NUCLEOTIDE SEQUENCE</scope>
    <source>
        <strain evidence="14">UUS1-1</strain>
    </source>
</reference>
<evidence type="ECO:0000256" key="2">
    <source>
        <dbReference type="ARBA" id="ARBA00022448"/>
    </source>
</evidence>
<keyword evidence="4 12" id="KW-0812">Transmembrane</keyword>
<evidence type="ECO:0000256" key="6">
    <source>
        <dbReference type="ARBA" id="ARBA00022989"/>
    </source>
</evidence>
<keyword evidence="6 12" id="KW-1133">Transmembrane helix</keyword>
<feature type="transmembrane region" description="Helical" evidence="12">
    <location>
        <begin position="268"/>
        <end position="294"/>
    </location>
</feature>
<dbReference type="Gene3D" id="1.20.1640.10">
    <property type="entry name" value="Multidrug efflux transporter AcrB transmembrane domain"/>
    <property type="match status" value="1"/>
</dbReference>
<dbReference type="NCBIfam" id="TIGR00966">
    <property type="entry name" value="transloc_SecF"/>
    <property type="match status" value="1"/>
</dbReference>
<dbReference type="InterPro" id="IPR055344">
    <property type="entry name" value="SecD_SecF_C_bact"/>
</dbReference>
<dbReference type="AlphaFoldDB" id="A0A8J6I1L5"/>
<evidence type="ECO:0000256" key="10">
    <source>
        <dbReference type="ARBA" id="ARBA00060856"/>
    </source>
</evidence>
<dbReference type="PRINTS" id="PR01755">
    <property type="entry name" value="SECFTRNLCASE"/>
</dbReference>
<evidence type="ECO:0000256" key="9">
    <source>
        <dbReference type="ARBA" id="ARBA00059018"/>
    </source>
</evidence>
<evidence type="ECO:0000259" key="13">
    <source>
        <dbReference type="Pfam" id="PF02355"/>
    </source>
</evidence>
<dbReference type="PANTHER" id="PTHR30081">
    <property type="entry name" value="PROTEIN-EXPORT MEMBRANE PROTEIN SEC"/>
    <property type="match status" value="1"/>
</dbReference>
<evidence type="ECO:0000256" key="11">
    <source>
        <dbReference type="ARBA" id="ARBA00061053"/>
    </source>
</evidence>
<dbReference type="SUPFAM" id="SSF82866">
    <property type="entry name" value="Multidrug efflux transporter AcrB transmembrane domain"/>
    <property type="match status" value="1"/>
</dbReference>
<keyword evidence="5 12" id="KW-0653">Protein transport</keyword>
<dbReference type="NCBIfam" id="TIGR00916">
    <property type="entry name" value="2A0604s01"/>
    <property type="match status" value="1"/>
</dbReference>
<evidence type="ECO:0000256" key="1">
    <source>
        <dbReference type="ARBA" id="ARBA00004651"/>
    </source>
</evidence>
<dbReference type="GO" id="GO:0065002">
    <property type="term" value="P:intracellular protein transmembrane transport"/>
    <property type="evidence" value="ECO:0007669"/>
    <property type="project" value="UniProtKB-UniRule"/>
</dbReference>
<feature type="domain" description="Protein export membrane protein SecD/SecF C-terminal" evidence="13">
    <location>
        <begin position="121"/>
        <end position="296"/>
    </location>
</feature>
<feature type="transmembrane region" description="Helical" evidence="12">
    <location>
        <begin position="164"/>
        <end position="185"/>
    </location>
</feature>
<dbReference type="GO" id="GO:0006605">
    <property type="term" value="P:protein targeting"/>
    <property type="evidence" value="ECO:0007669"/>
    <property type="project" value="UniProtKB-UniRule"/>
</dbReference>
<dbReference type="EMBL" id="JAAKDE010000010">
    <property type="protein sequence ID" value="MBA2133029.1"/>
    <property type="molecule type" value="Genomic_DNA"/>
</dbReference>
<keyword evidence="7 12" id="KW-0811">Translocation</keyword>
<dbReference type="PANTHER" id="PTHR30081:SF8">
    <property type="entry name" value="PROTEIN TRANSLOCASE SUBUNIT SECF"/>
    <property type="match status" value="1"/>
</dbReference>
<protein>
    <recommendedName>
        <fullName evidence="12">Protein-export membrane protein SecF</fullName>
    </recommendedName>
</protein>
<dbReference type="GO" id="GO:0005886">
    <property type="term" value="C:plasma membrane"/>
    <property type="evidence" value="ECO:0007669"/>
    <property type="project" value="UniProtKB-SubCell"/>
</dbReference>
<accession>A0A8J6I1L5</accession>